<evidence type="ECO:0000313" key="4">
    <source>
        <dbReference type="EMBL" id="KAK7472146.1"/>
    </source>
</evidence>
<dbReference type="Proteomes" id="UP001498398">
    <property type="component" value="Unassembled WGS sequence"/>
</dbReference>
<comment type="caution">
    <text evidence="4">The sequence shown here is derived from an EMBL/GenBank/DDBJ whole genome shotgun (WGS) entry which is preliminary data.</text>
</comment>
<evidence type="ECO:0000259" key="3">
    <source>
        <dbReference type="PROSITE" id="PS50102"/>
    </source>
</evidence>
<feature type="domain" description="RRM" evidence="3">
    <location>
        <begin position="3"/>
        <end position="70"/>
    </location>
</feature>
<proteinExistence type="predicted"/>
<dbReference type="InterPro" id="IPR035979">
    <property type="entry name" value="RBD_domain_sf"/>
</dbReference>
<dbReference type="InterPro" id="IPR012677">
    <property type="entry name" value="Nucleotide-bd_a/b_plait_sf"/>
</dbReference>
<name>A0ABR1K5H0_9AGAR</name>
<dbReference type="InterPro" id="IPR000504">
    <property type="entry name" value="RRM_dom"/>
</dbReference>
<evidence type="ECO:0000256" key="1">
    <source>
        <dbReference type="PROSITE-ProRule" id="PRU00176"/>
    </source>
</evidence>
<gene>
    <name evidence="4" type="ORF">VKT23_000268</name>
</gene>
<sequence>MGRVVFVGNVPCNMEEGCLNFTGSTDRLVLDRDTGKLKGYGFCGFAASAVRNLNGYEVGGWPLRIDLADSDPLLEGKTTVRGELVDSGESSSGWRESSSTANSTNAFLANLPPGIPLPPGATASDITNTLLATVKEPEIMDVLAHMKVLERIPSLSTPYSRLYFSTASSANLFSSTCELPLVLALSHPWTLHHQHQPCLNHPFNSNKPKHIHHSPPKALQFNILGHCRMVVWLLELFFPNYGPGMVPTPPPSAGLQGSPPSTSVQATGPSAAGQDASAAISDSQRVSFPPKKLWMLQSRQGNCTSTAGMLKIV</sequence>
<keyword evidence="5" id="KW-1185">Reference proteome</keyword>
<accession>A0ABR1K5H0</accession>
<dbReference type="PANTHER" id="PTHR45735:SF2">
    <property type="entry name" value="CLEAVAGE STIMULATION FACTOR SUBUNIT 2"/>
    <property type="match status" value="1"/>
</dbReference>
<dbReference type="EMBL" id="JBANRG010000001">
    <property type="protein sequence ID" value="KAK7472146.1"/>
    <property type="molecule type" value="Genomic_DNA"/>
</dbReference>
<keyword evidence="1" id="KW-0694">RNA-binding</keyword>
<protein>
    <recommendedName>
        <fullName evidence="3">RRM domain-containing protein</fullName>
    </recommendedName>
</protein>
<evidence type="ECO:0000313" key="5">
    <source>
        <dbReference type="Proteomes" id="UP001498398"/>
    </source>
</evidence>
<dbReference type="SUPFAM" id="SSF54928">
    <property type="entry name" value="RNA-binding domain, RBD"/>
    <property type="match status" value="1"/>
</dbReference>
<evidence type="ECO:0000256" key="2">
    <source>
        <dbReference type="SAM" id="MobiDB-lite"/>
    </source>
</evidence>
<feature type="region of interest" description="Disordered" evidence="2">
    <location>
        <begin position="249"/>
        <end position="282"/>
    </location>
</feature>
<organism evidence="4 5">
    <name type="scientific">Marasmiellus scandens</name>
    <dbReference type="NCBI Taxonomy" id="2682957"/>
    <lineage>
        <taxon>Eukaryota</taxon>
        <taxon>Fungi</taxon>
        <taxon>Dikarya</taxon>
        <taxon>Basidiomycota</taxon>
        <taxon>Agaricomycotina</taxon>
        <taxon>Agaricomycetes</taxon>
        <taxon>Agaricomycetidae</taxon>
        <taxon>Agaricales</taxon>
        <taxon>Marasmiineae</taxon>
        <taxon>Omphalotaceae</taxon>
        <taxon>Marasmiellus</taxon>
    </lineage>
</organism>
<dbReference type="PANTHER" id="PTHR45735">
    <property type="entry name" value="CLEAVAGE STIMULATION FACTOR SUBUNIT 2"/>
    <property type="match status" value="1"/>
</dbReference>
<dbReference type="Gene3D" id="3.30.70.330">
    <property type="match status" value="1"/>
</dbReference>
<reference evidence="4 5" key="1">
    <citation type="submission" date="2024-01" db="EMBL/GenBank/DDBJ databases">
        <title>A draft genome for the cacao thread blight pathogen Marasmiellus scandens.</title>
        <authorList>
            <person name="Baruah I.K."/>
            <person name="Leung J."/>
            <person name="Bukari Y."/>
            <person name="Amoako-Attah I."/>
            <person name="Meinhardt L.W."/>
            <person name="Bailey B.A."/>
            <person name="Cohen S.P."/>
        </authorList>
    </citation>
    <scope>NUCLEOTIDE SEQUENCE [LARGE SCALE GENOMIC DNA]</scope>
    <source>
        <strain evidence="4 5">GH-19</strain>
    </source>
</reference>
<feature type="compositionally biased region" description="Polar residues" evidence="2">
    <location>
        <begin position="258"/>
        <end position="268"/>
    </location>
</feature>
<dbReference type="PROSITE" id="PS50102">
    <property type="entry name" value="RRM"/>
    <property type="match status" value="1"/>
</dbReference>